<comment type="caution">
    <text evidence="6">The sequence shown here is derived from an EMBL/GenBank/DDBJ whole genome shotgun (WGS) entry which is preliminary data.</text>
</comment>
<dbReference type="RefSeq" id="WP_240255656.1">
    <property type="nucleotide sequence ID" value="NZ_JAKTTI010000015.1"/>
</dbReference>
<dbReference type="SUPFAM" id="SSF52540">
    <property type="entry name" value="P-loop containing nucleoside triphosphate hydrolases"/>
    <property type="match status" value="1"/>
</dbReference>
<name>A0AAW5DZP9_9BACI</name>
<dbReference type="PANTHER" id="PTHR32114">
    <property type="entry name" value="ABC TRANSPORTER ABCH.3"/>
    <property type="match status" value="1"/>
</dbReference>
<feature type="coiled-coil region" evidence="4">
    <location>
        <begin position="872"/>
        <end position="933"/>
    </location>
</feature>
<feature type="coiled-coil region" evidence="4">
    <location>
        <begin position="722"/>
        <end position="756"/>
    </location>
</feature>
<evidence type="ECO:0000313" key="7">
    <source>
        <dbReference type="Proteomes" id="UP001431131"/>
    </source>
</evidence>
<comment type="similarity">
    <text evidence="1">Belongs to the SMC family. SbcC subfamily.</text>
</comment>
<feature type="domain" description="Rad50/SbcC-type AAA" evidence="5">
    <location>
        <begin position="5"/>
        <end position="245"/>
    </location>
</feature>
<dbReference type="InterPro" id="IPR027417">
    <property type="entry name" value="P-loop_NTPase"/>
</dbReference>
<feature type="coiled-coil region" evidence="4">
    <location>
        <begin position="626"/>
        <end position="695"/>
    </location>
</feature>
<comment type="subunit">
    <text evidence="2">Heterodimer of SbcC and SbcD.</text>
</comment>
<dbReference type="Gene3D" id="3.40.50.300">
    <property type="entry name" value="P-loop containing nucleotide triphosphate hydrolases"/>
    <property type="match status" value="2"/>
</dbReference>
<organism evidence="6 7">
    <name type="scientific">Fredinandcohnia quinoae</name>
    <dbReference type="NCBI Taxonomy" id="2918902"/>
    <lineage>
        <taxon>Bacteria</taxon>
        <taxon>Bacillati</taxon>
        <taxon>Bacillota</taxon>
        <taxon>Bacilli</taxon>
        <taxon>Bacillales</taxon>
        <taxon>Bacillaceae</taxon>
        <taxon>Fredinandcohnia</taxon>
    </lineage>
</organism>
<sequence>MKPISLTVAGLHSFREKQVIDFSSLCEGGVFGIFGPTGSGKSSILDAMTLALYGKVERASNNTLGILNHAEEQLHVSLTFELQNANGAKRYMIERSFKRADELRVKSSVSRLIEVNEESVVLADKIGEVNQQIQELLGLTIDDFTRAVVLPQGKFAEFLSLKGVDRRQMLQRLFNLEQYGDKLNKKLKNKLSTAKSELNEVVAEQTGLGDASTEAIKQAETELSEVEILLNKRQTELKKVEEQFEQSKKIWDWQQQKLTLATKLNEVEREKDHIQQLESKVKLADTADKVFPYLEEFEASNIAVMEWTNRHKEVHSQLEINKLKLEKSLENYNQARLEKTKQLPILLTKKQKLIEAKVIQEKAVVLENELRVLHGKLNALKKQTNEKQQLITNLSDVITRGLEKQKMLKEEQSKLTVSASERDVIRKAYEQKQLILHNNETLRGLLEEKNKKQKQLAEAEKMFATKNELLSKQKKLMESLFSKTDATYHAICEIEVDSEKVILRAENEQAKQKQQLEEMRTKNLAIQLASQLKEGAACPVCGSTEHPNPLVMHDDQVNVLQKEIEHLTDGIRQAQEVKQQITTLKLQLEQISHGLVQEYPGHLEVQIKENPPVKEIDVFPSIYSKLDHLQIEIKSFNQDYLQLKETGRKAIQEVRALTQSIAQIESTKENLQMNHMEIQEKVTSLSKRVENQKAEWNQIFTNMQFDSIETKMAEISTKDKNVQELTAQLDHIAKILEQREQESGKHQEDFNQFERNVIELTSALQNKDEALHEHREKLSQEIGENDINQLLSETEQLLKNVEEKEASTYEIWLHTQQICQQLENETHAAAQSLTESKSRLEKSTAKWNEVKSETNFLSIEDVKSAILSKNDQEIMKRTIEEYSDKVKQLFAELTNLNELLNGKEISFEKWQDIQKIREEIKEMVNEAVEAKGAALKALQVLQEKHVRFNELEGRRTELDALVEQYHQLQAVFKGNSFVEYIAEEQLVQVSRDATERLGILTRQRYAIEVDSQGGFIMRDDANGGVRRPVTSLSGGETFLTSLALALSLSAQIQLRGEYPLQFFFLDEGFGTLDADLLDTVVSALEKLHSKQLAVGVISHVQELRARLPKRLIVIPAEPSGRGTQVKIETL</sequence>
<accession>A0AAW5DZP9</accession>
<evidence type="ECO:0000256" key="1">
    <source>
        <dbReference type="ARBA" id="ARBA00006930"/>
    </source>
</evidence>
<keyword evidence="7" id="KW-1185">Reference proteome</keyword>
<evidence type="ECO:0000259" key="5">
    <source>
        <dbReference type="Pfam" id="PF13476"/>
    </source>
</evidence>
<gene>
    <name evidence="6" type="ORF">MJG50_10825</name>
</gene>
<protein>
    <recommendedName>
        <fullName evidence="3">Nuclease SbcCD subunit C</fullName>
    </recommendedName>
</protein>
<feature type="coiled-coil region" evidence="4">
    <location>
        <begin position="184"/>
        <end position="287"/>
    </location>
</feature>
<proteinExistence type="inferred from homology"/>
<dbReference type="EMBL" id="JAKTTI010000015">
    <property type="protein sequence ID" value="MCH1625823.1"/>
    <property type="molecule type" value="Genomic_DNA"/>
</dbReference>
<evidence type="ECO:0000256" key="3">
    <source>
        <dbReference type="ARBA" id="ARBA00013368"/>
    </source>
</evidence>
<evidence type="ECO:0000313" key="6">
    <source>
        <dbReference type="EMBL" id="MCH1625823.1"/>
    </source>
</evidence>
<reference evidence="6" key="1">
    <citation type="submission" date="2022-02" db="EMBL/GenBank/DDBJ databases">
        <title>Fredinandcohnia quinoae sp. nov. isolated from Chenopodium quinoa seeds.</title>
        <authorList>
            <person name="Saati-Santamaria Z."/>
            <person name="Flores-Felix J.D."/>
            <person name="Igual J.M."/>
            <person name="Velazquez E."/>
            <person name="Garcia-Fraile P."/>
            <person name="Martinez-Molina E."/>
        </authorList>
    </citation>
    <scope>NUCLEOTIDE SEQUENCE</scope>
    <source>
        <strain evidence="6">SECRCQ15</strain>
    </source>
</reference>
<dbReference type="Pfam" id="PF13476">
    <property type="entry name" value="AAA_23"/>
    <property type="match status" value="1"/>
</dbReference>
<dbReference type="PANTHER" id="PTHR32114:SF2">
    <property type="entry name" value="ABC TRANSPORTER ABCH.3"/>
    <property type="match status" value="1"/>
</dbReference>
<dbReference type="InterPro" id="IPR038729">
    <property type="entry name" value="Rad50/SbcC_AAA"/>
</dbReference>
<evidence type="ECO:0000256" key="4">
    <source>
        <dbReference type="SAM" id="Coils"/>
    </source>
</evidence>
<dbReference type="Gene3D" id="1.10.287.1490">
    <property type="match status" value="1"/>
</dbReference>
<dbReference type="AlphaFoldDB" id="A0AAW5DZP9"/>
<dbReference type="Pfam" id="PF13558">
    <property type="entry name" value="SbcC_Walker_B"/>
    <property type="match status" value="1"/>
</dbReference>
<dbReference type="Proteomes" id="UP001431131">
    <property type="component" value="Unassembled WGS sequence"/>
</dbReference>
<keyword evidence="4" id="KW-0175">Coiled coil</keyword>
<evidence type="ECO:0000256" key="2">
    <source>
        <dbReference type="ARBA" id="ARBA00011322"/>
    </source>
</evidence>